<sequence>MGPEESGVSENYWLPPDGPLSRPALTSSPHQWQGQGCCCRNRNIHGIS</sequence>
<comment type="caution">
    <text evidence="2">The sequence shown here is derived from an EMBL/GenBank/DDBJ whole genome shotgun (WGS) entry which is preliminary data.</text>
</comment>
<dbReference type="EMBL" id="CASHTH010003478">
    <property type="protein sequence ID" value="CAI8045544.1"/>
    <property type="molecule type" value="Genomic_DNA"/>
</dbReference>
<organism evidence="2 3">
    <name type="scientific">Geodia barretti</name>
    <name type="common">Barrett's horny sponge</name>
    <dbReference type="NCBI Taxonomy" id="519541"/>
    <lineage>
        <taxon>Eukaryota</taxon>
        <taxon>Metazoa</taxon>
        <taxon>Porifera</taxon>
        <taxon>Demospongiae</taxon>
        <taxon>Heteroscleromorpha</taxon>
        <taxon>Tetractinellida</taxon>
        <taxon>Astrophorina</taxon>
        <taxon>Geodiidae</taxon>
        <taxon>Geodia</taxon>
    </lineage>
</organism>
<dbReference type="Proteomes" id="UP001174909">
    <property type="component" value="Unassembled WGS sequence"/>
</dbReference>
<dbReference type="AlphaFoldDB" id="A0AA35TD33"/>
<evidence type="ECO:0000256" key="1">
    <source>
        <dbReference type="SAM" id="MobiDB-lite"/>
    </source>
</evidence>
<keyword evidence="3" id="KW-1185">Reference proteome</keyword>
<evidence type="ECO:0000313" key="3">
    <source>
        <dbReference type="Proteomes" id="UP001174909"/>
    </source>
</evidence>
<protein>
    <submittedName>
        <fullName evidence="2">Uncharacterized protein</fullName>
    </submittedName>
</protein>
<evidence type="ECO:0000313" key="2">
    <source>
        <dbReference type="EMBL" id="CAI8045544.1"/>
    </source>
</evidence>
<gene>
    <name evidence="2" type="ORF">GBAR_LOCUS25191</name>
</gene>
<proteinExistence type="predicted"/>
<feature type="compositionally biased region" description="Polar residues" evidence="1">
    <location>
        <begin position="24"/>
        <end position="34"/>
    </location>
</feature>
<accession>A0AA35TD33</accession>
<name>A0AA35TD33_GEOBA</name>
<feature type="region of interest" description="Disordered" evidence="1">
    <location>
        <begin position="1"/>
        <end position="35"/>
    </location>
</feature>
<reference evidence="2" key="1">
    <citation type="submission" date="2023-03" db="EMBL/GenBank/DDBJ databases">
        <authorList>
            <person name="Steffen K."/>
            <person name="Cardenas P."/>
        </authorList>
    </citation>
    <scope>NUCLEOTIDE SEQUENCE</scope>
</reference>